<name>A0A1B4V8G4_9GAMM</name>
<proteinExistence type="predicted"/>
<dbReference type="InterPro" id="IPR036249">
    <property type="entry name" value="Thioredoxin-like_sf"/>
</dbReference>
<organism evidence="2 3">
    <name type="scientific">Sulfurifustis variabilis</name>
    <dbReference type="NCBI Taxonomy" id="1675686"/>
    <lineage>
        <taxon>Bacteria</taxon>
        <taxon>Pseudomonadati</taxon>
        <taxon>Pseudomonadota</taxon>
        <taxon>Gammaproteobacteria</taxon>
        <taxon>Acidiferrobacterales</taxon>
        <taxon>Acidiferrobacteraceae</taxon>
        <taxon>Sulfurifustis</taxon>
    </lineage>
</organism>
<dbReference type="AlphaFoldDB" id="A0A1B4V8G4"/>
<dbReference type="EMBL" id="AP014936">
    <property type="protein sequence ID" value="BAU49819.1"/>
    <property type="molecule type" value="Genomic_DNA"/>
</dbReference>
<dbReference type="OrthoDB" id="8564041at2"/>
<dbReference type="InterPro" id="IPR012336">
    <property type="entry name" value="Thioredoxin-like_fold"/>
</dbReference>
<dbReference type="Gene3D" id="3.40.30.10">
    <property type="entry name" value="Glutaredoxin"/>
    <property type="match status" value="1"/>
</dbReference>
<accession>A0A1B4V8G4</accession>
<gene>
    <name evidence="2" type="ORF">SVA_3271</name>
</gene>
<evidence type="ECO:0000313" key="3">
    <source>
        <dbReference type="Proteomes" id="UP000218899"/>
    </source>
</evidence>
<dbReference type="RefSeq" id="WP_096462176.1">
    <property type="nucleotide sequence ID" value="NZ_AP014936.1"/>
</dbReference>
<dbReference type="SUPFAM" id="SSF52833">
    <property type="entry name" value="Thioredoxin-like"/>
    <property type="match status" value="1"/>
</dbReference>
<reference evidence="2 3" key="1">
    <citation type="submission" date="2015-08" db="EMBL/GenBank/DDBJ databases">
        <title>Complete genome sequence of Sulfurifustis variabilis.</title>
        <authorList>
            <person name="Miura A."/>
            <person name="Kojima H."/>
            <person name="Fukui M."/>
        </authorList>
    </citation>
    <scope>NUCLEOTIDE SEQUENCE [LARGE SCALE GENOMIC DNA]</scope>
    <source>
        <strain evidence="3">skN76</strain>
    </source>
</reference>
<evidence type="ECO:0000313" key="2">
    <source>
        <dbReference type="EMBL" id="BAU49819.1"/>
    </source>
</evidence>
<dbReference type="KEGG" id="sva:SVA_3271"/>
<feature type="domain" description="Thioredoxin-like fold" evidence="1">
    <location>
        <begin position="1"/>
        <end position="71"/>
    </location>
</feature>
<protein>
    <submittedName>
        <fullName evidence="2">Glutaredoxin</fullName>
    </submittedName>
</protein>
<dbReference type="Pfam" id="PF13192">
    <property type="entry name" value="Thioredoxin_3"/>
    <property type="match status" value="1"/>
</dbReference>
<keyword evidence="3" id="KW-1185">Reference proteome</keyword>
<evidence type="ECO:0000259" key="1">
    <source>
        <dbReference type="Pfam" id="PF13192"/>
    </source>
</evidence>
<sequence length="78" mass="8903">MSVKIIATRTCSHCPNLERELCDLGIPYEVVFVEEHPEVIVRYSIRHSPNLVVDDEVVFRGQPSEGELRTFFAARSIT</sequence>
<dbReference type="Proteomes" id="UP000218899">
    <property type="component" value="Chromosome"/>
</dbReference>